<gene>
    <name evidence="1" type="primary">A02g509480.1_BraROA</name>
    <name evidence="1" type="ORF">IGI04_007437</name>
</gene>
<sequence>MLFGCPIFCNEIVVYRATVHLHLQRQKNPWRFKHVTTALQQNCCGGAAFCLCFEILF</sequence>
<reference evidence="1 2" key="1">
    <citation type="submission" date="2021-03" db="EMBL/GenBank/DDBJ databases">
        <authorList>
            <person name="King G.J."/>
            <person name="Bancroft I."/>
            <person name="Baten A."/>
            <person name="Bloomfield J."/>
            <person name="Borpatragohain P."/>
            <person name="He Z."/>
            <person name="Irish N."/>
            <person name="Irwin J."/>
            <person name="Liu K."/>
            <person name="Mauleon R.P."/>
            <person name="Moore J."/>
            <person name="Morris R."/>
            <person name="Ostergaard L."/>
            <person name="Wang B."/>
            <person name="Wells R."/>
        </authorList>
    </citation>
    <scope>NUCLEOTIDE SEQUENCE [LARGE SCALE GENOMIC DNA]</scope>
    <source>
        <strain evidence="1">R-o-18</strain>
        <tissue evidence="1">Leaf</tissue>
    </source>
</reference>
<protein>
    <submittedName>
        <fullName evidence="1">Uncharacterized protein</fullName>
    </submittedName>
</protein>
<name>A0ABQ7NK19_BRACM</name>
<dbReference type="EMBL" id="JADBGQ010000002">
    <property type="protein sequence ID" value="KAG5411118.1"/>
    <property type="molecule type" value="Genomic_DNA"/>
</dbReference>
<comment type="caution">
    <text evidence="1">The sequence shown here is derived from an EMBL/GenBank/DDBJ whole genome shotgun (WGS) entry which is preliminary data.</text>
</comment>
<dbReference type="Proteomes" id="UP000823674">
    <property type="component" value="Chromosome A02"/>
</dbReference>
<proteinExistence type="predicted"/>
<keyword evidence="2" id="KW-1185">Reference proteome</keyword>
<organism evidence="1 2">
    <name type="scientific">Brassica rapa subsp. trilocularis</name>
    <dbReference type="NCBI Taxonomy" id="1813537"/>
    <lineage>
        <taxon>Eukaryota</taxon>
        <taxon>Viridiplantae</taxon>
        <taxon>Streptophyta</taxon>
        <taxon>Embryophyta</taxon>
        <taxon>Tracheophyta</taxon>
        <taxon>Spermatophyta</taxon>
        <taxon>Magnoliopsida</taxon>
        <taxon>eudicotyledons</taxon>
        <taxon>Gunneridae</taxon>
        <taxon>Pentapetalae</taxon>
        <taxon>rosids</taxon>
        <taxon>malvids</taxon>
        <taxon>Brassicales</taxon>
        <taxon>Brassicaceae</taxon>
        <taxon>Brassiceae</taxon>
        <taxon>Brassica</taxon>
    </lineage>
</organism>
<evidence type="ECO:0000313" key="1">
    <source>
        <dbReference type="EMBL" id="KAG5411118.1"/>
    </source>
</evidence>
<evidence type="ECO:0000313" key="2">
    <source>
        <dbReference type="Proteomes" id="UP000823674"/>
    </source>
</evidence>
<accession>A0ABQ7NK19</accession>